<gene>
    <name evidence="1" type="ORF">SAY89_14140</name>
</gene>
<accession>A0AAF1C4X8</accession>
<protein>
    <submittedName>
        <fullName evidence="1">Uncharacterized protein</fullName>
    </submittedName>
</protein>
<proteinExistence type="predicted"/>
<organism evidence="1">
    <name type="scientific">Cyanobacterium aponinum AL20115</name>
    <dbReference type="NCBI Taxonomy" id="3090662"/>
    <lineage>
        <taxon>Bacteria</taxon>
        <taxon>Bacillati</taxon>
        <taxon>Cyanobacteriota</taxon>
        <taxon>Cyanophyceae</taxon>
        <taxon>Oscillatoriophycideae</taxon>
        <taxon>Chroococcales</taxon>
        <taxon>Geminocystaceae</taxon>
        <taxon>Cyanobacterium</taxon>
    </lineage>
</organism>
<dbReference type="EMBL" id="CP138348">
    <property type="protein sequence ID" value="WPF87926.1"/>
    <property type="molecule type" value="Genomic_DNA"/>
</dbReference>
<evidence type="ECO:0000313" key="1">
    <source>
        <dbReference type="EMBL" id="WPF87926.1"/>
    </source>
</evidence>
<dbReference type="AlphaFoldDB" id="A0AAF1C4X8"/>
<reference evidence="1" key="1">
    <citation type="submission" date="2023-11" db="EMBL/GenBank/DDBJ databases">
        <title>Genome sequence of Cyanobacterium aponinum BCRC AL20115.</title>
        <authorList>
            <person name="Chang H.-Y."/>
            <person name="Lin K.-M."/>
            <person name="Hsueh H.-T."/>
            <person name="Chu H.-A."/>
            <person name="Kuo C.-H."/>
        </authorList>
    </citation>
    <scope>NUCLEOTIDE SEQUENCE</scope>
    <source>
        <strain evidence="1">AL20115</strain>
    </source>
</reference>
<sequence length="53" mass="6313">MNKFILEPTDENLERFKKVKGTAVYWHTADFFRYDSAIEDELSVIFDAYSDVF</sequence>
<name>A0AAF1C4X8_9CHRO</name>
<dbReference type="RefSeq" id="WP_015220412.1">
    <property type="nucleotide sequence ID" value="NZ_CP138348.1"/>
</dbReference>